<feature type="compositionally biased region" description="Acidic residues" evidence="1">
    <location>
        <begin position="72"/>
        <end position="85"/>
    </location>
</feature>
<feature type="region of interest" description="Disordered" evidence="1">
    <location>
        <begin position="643"/>
        <end position="688"/>
    </location>
</feature>
<sequence length="781" mass="85997">MAIDTTTPDPQIDSIAPPLHSRRLRLRNAHVRASPLPSGPPYYNPRRRRSSSTSSRPSLPRSKTTGNTIEDYGWESAEEDEDTGSGDDSHLFRRHTYNSATLSTASLLSATGSATERGGGGRVVSPSYSYGSSSSSVRRNRSRDANETHYIEYLERQLKEVNDRLQNIENPTSNNSQTQTIRRLNQEVKHLKAEVEEWEMRYDLTVKEHNTGLVQMERGLRAEIQKLETKVEAAEERARVAGSSLQLVRKKCDELRGVEEENRVLEVRLQALSEMLAESAREVVPESAVQSRRTSLRIPIRGSSSGTSEHPVKKKDAGSPEQTPTNPRRQLKPKGSVIGPGFDDPTDPVDEVTDHDERSISAMSSSAPNYSTSNGLPHSPSTESLQSLTSSTSRRMRRFRSGTEPKTLIIPSATAIGAGGFGGNFYSPPASECDQVSRPASVCSTRSLPTSDYPASEYQTSEYPTSEYGRLANMNGEGGDGLGSLFAELSNMDYDPDRMSISGTTNPPDSIPHTPASHAHCPPSPSLSDAFSLLPGPLTRNSSTTSFKLLDHALPDPSTFTFPKRSSMNSLPQPQTRNRGLTIRPTNRNPSLTSNPYTVPISLHDTLSPPLSSSMTRSLSSPSLHPEPHHHLCHACGALNSITPRNTVTRPPPQQQPPTHLSTPSSTATTHHPRRRRARSRTPVPPRRHRALSISFGKEGVDDAVDAIWLWIRFIIAVVVALGLAFKDGPQVVITDADHEREEEEEKDAFDHVRDEERERALMKLEGMGDGVGRGEEWIEH</sequence>
<accession>A0A4S2MVN9</accession>
<feature type="compositionally biased region" description="Acidic residues" evidence="1">
    <location>
        <begin position="344"/>
        <end position="354"/>
    </location>
</feature>
<evidence type="ECO:0000313" key="2">
    <source>
        <dbReference type="EMBL" id="TGZ80678.1"/>
    </source>
</evidence>
<reference evidence="2 3" key="1">
    <citation type="submission" date="2019-04" db="EMBL/GenBank/DDBJ databases">
        <title>Comparative genomics and transcriptomics to analyze fruiting body development in filamentous ascomycetes.</title>
        <authorList>
            <consortium name="DOE Joint Genome Institute"/>
            <person name="Lutkenhaus R."/>
            <person name="Traeger S."/>
            <person name="Breuer J."/>
            <person name="Kuo A."/>
            <person name="Lipzen A."/>
            <person name="Pangilinan J."/>
            <person name="Dilworth D."/>
            <person name="Sandor L."/>
            <person name="Poggeler S."/>
            <person name="Barry K."/>
            <person name="Grigoriev I.V."/>
            <person name="Nowrousian M."/>
        </authorList>
    </citation>
    <scope>NUCLEOTIDE SEQUENCE [LARGE SCALE GENOMIC DNA]</scope>
    <source>
        <strain evidence="2 3">CBS 389.68</strain>
    </source>
</reference>
<feature type="region of interest" description="Disordered" evidence="1">
    <location>
        <begin position="112"/>
        <end position="144"/>
    </location>
</feature>
<feature type="compositionally biased region" description="Basic residues" evidence="1">
    <location>
        <begin position="671"/>
        <end position="688"/>
    </location>
</feature>
<dbReference type="AlphaFoldDB" id="A0A4S2MVN9"/>
<feature type="region of interest" description="Disordered" evidence="1">
    <location>
        <begin position="560"/>
        <end position="628"/>
    </location>
</feature>
<feature type="compositionally biased region" description="Low complexity" evidence="1">
    <location>
        <begin position="379"/>
        <end position="393"/>
    </location>
</feature>
<feature type="compositionally biased region" description="Polar residues" evidence="1">
    <location>
        <begin position="361"/>
        <end position="376"/>
    </location>
</feature>
<feature type="compositionally biased region" description="Low complexity" evidence="1">
    <location>
        <begin position="123"/>
        <end position="137"/>
    </location>
</feature>
<protein>
    <submittedName>
        <fullName evidence="2">Uncharacterized protein</fullName>
    </submittedName>
</protein>
<dbReference type="OrthoDB" id="5343018at2759"/>
<feature type="region of interest" description="Disordered" evidence="1">
    <location>
        <begin position="1"/>
        <end position="90"/>
    </location>
</feature>
<organism evidence="2 3">
    <name type="scientific">Ascodesmis nigricans</name>
    <dbReference type="NCBI Taxonomy" id="341454"/>
    <lineage>
        <taxon>Eukaryota</taxon>
        <taxon>Fungi</taxon>
        <taxon>Dikarya</taxon>
        <taxon>Ascomycota</taxon>
        <taxon>Pezizomycotina</taxon>
        <taxon>Pezizomycetes</taxon>
        <taxon>Pezizales</taxon>
        <taxon>Ascodesmidaceae</taxon>
        <taxon>Ascodesmis</taxon>
    </lineage>
</organism>
<name>A0A4S2MVN9_9PEZI</name>
<evidence type="ECO:0000313" key="3">
    <source>
        <dbReference type="Proteomes" id="UP000298138"/>
    </source>
</evidence>
<keyword evidence="3" id="KW-1185">Reference proteome</keyword>
<dbReference type="Proteomes" id="UP000298138">
    <property type="component" value="Unassembled WGS sequence"/>
</dbReference>
<proteinExistence type="predicted"/>
<feature type="compositionally biased region" description="Basic residues" evidence="1">
    <location>
        <begin position="20"/>
        <end position="30"/>
    </location>
</feature>
<feature type="compositionally biased region" description="Polar residues" evidence="1">
    <location>
        <begin position="560"/>
        <end position="597"/>
    </location>
</feature>
<feature type="region of interest" description="Disordered" evidence="1">
    <location>
        <begin position="279"/>
        <end position="411"/>
    </location>
</feature>
<dbReference type="InParanoid" id="A0A4S2MVN9"/>
<feature type="compositionally biased region" description="Low complexity" evidence="1">
    <location>
        <begin position="607"/>
        <end position="624"/>
    </location>
</feature>
<evidence type="ECO:0000256" key="1">
    <source>
        <dbReference type="SAM" id="MobiDB-lite"/>
    </source>
</evidence>
<feature type="compositionally biased region" description="Low complexity" evidence="1">
    <location>
        <begin position="657"/>
        <end position="670"/>
    </location>
</feature>
<dbReference type="EMBL" id="ML220123">
    <property type="protein sequence ID" value="TGZ80678.1"/>
    <property type="molecule type" value="Genomic_DNA"/>
</dbReference>
<gene>
    <name evidence="2" type="ORF">EX30DRAFT_396133</name>
</gene>
<feature type="compositionally biased region" description="Low complexity" evidence="1">
    <location>
        <begin position="51"/>
        <end position="62"/>
    </location>
</feature>